<keyword evidence="3" id="KW-0520">NAD</keyword>
<name>Q2KZ30_BORA1</name>
<dbReference type="NCBIfam" id="TIGR00557">
    <property type="entry name" value="pdxA"/>
    <property type="match status" value="1"/>
</dbReference>
<dbReference type="OrthoDB" id="9801783at2"/>
<keyword evidence="2 4" id="KW-0560">Oxidoreductase</keyword>
<dbReference type="EMBL" id="AM167904">
    <property type="protein sequence ID" value="CAJ49777.1"/>
    <property type="molecule type" value="Genomic_DNA"/>
</dbReference>
<sequence>MIVPLGFTMGDAAGIGPEIIVKAFAAGLRAPAIVFGDYGWMQAAAQRWGTALKVRRIEDPREASGLPGRIEVVQAGAPLPADLPMGRVSAQAGQGAYDYLCQAIDAAMAGKIRAIVTAPLNKHSMHLADIDQPGHTEILAQRSGTEHYAMMLANDELRVLLATIHIALSEVPARITPEAELRAIRLAERACRQMGITQPRVAVAGLNPHAGEDGKFGREDLDIIAPAIAQARAEGIDASGPWPGDTIFMRARRGEFDIVVAQYHDQGLIPVKYLGIDHGVNVTVGLPFVRTSVDHGTAFDIAGQGIADARSLVAAFDLAVAMT</sequence>
<dbReference type="SUPFAM" id="SSF53659">
    <property type="entry name" value="Isocitrate/Isopropylmalate dehydrogenase-like"/>
    <property type="match status" value="1"/>
</dbReference>
<dbReference type="GO" id="GO:0046872">
    <property type="term" value="F:metal ion binding"/>
    <property type="evidence" value="ECO:0007669"/>
    <property type="project" value="UniProtKB-KW"/>
</dbReference>
<proteinExistence type="predicted"/>
<dbReference type="RefSeq" id="WP_012417830.1">
    <property type="nucleotide sequence ID" value="NC_010645.1"/>
</dbReference>
<dbReference type="Proteomes" id="UP000001977">
    <property type="component" value="Chromosome"/>
</dbReference>
<dbReference type="InterPro" id="IPR005255">
    <property type="entry name" value="PdxA_fam"/>
</dbReference>
<keyword evidence="5" id="KW-1185">Reference proteome</keyword>
<dbReference type="STRING" id="360910.BAV2168"/>
<evidence type="ECO:0000256" key="2">
    <source>
        <dbReference type="ARBA" id="ARBA00023002"/>
    </source>
</evidence>
<protein>
    <submittedName>
        <fullName evidence="4">4-hydroxythreonine-4-phosphate dehydrogenase</fullName>
        <ecNumber evidence="4">1.1.1.262</ecNumber>
    </submittedName>
</protein>
<dbReference type="PANTHER" id="PTHR30004:SF6">
    <property type="entry name" value="D-THREONATE 4-PHOSPHATE DEHYDROGENASE"/>
    <property type="match status" value="1"/>
</dbReference>
<dbReference type="PANTHER" id="PTHR30004">
    <property type="entry name" value="4-HYDROXYTHREONINE-4-PHOSPHATE DEHYDROGENASE"/>
    <property type="match status" value="1"/>
</dbReference>
<evidence type="ECO:0000313" key="4">
    <source>
        <dbReference type="EMBL" id="CAJ49777.1"/>
    </source>
</evidence>
<gene>
    <name evidence="4" type="primary">pdxA2</name>
    <name evidence="4" type="ordered locus">BAV2168</name>
</gene>
<reference evidence="4 5" key="1">
    <citation type="journal article" date="2006" name="J. Bacteriol.">
        <title>Comparison of the genome sequence of the poultry pathogen Bordetella avium with those of B. bronchiseptica, B. pertussis, and B. parapertussis reveals extensive diversity in surface structures associated with host interaction.</title>
        <authorList>
            <person name="Sebaihia M."/>
            <person name="Preston A."/>
            <person name="Maskell D.J."/>
            <person name="Kuzmiak H."/>
            <person name="Connell T.D."/>
            <person name="King N.D."/>
            <person name="Orndorff P.E."/>
            <person name="Miyamoto D.M."/>
            <person name="Thomson N.R."/>
            <person name="Harris D."/>
            <person name="Goble A."/>
            <person name="Lord A."/>
            <person name="Murphy L."/>
            <person name="Quail M.A."/>
            <person name="Rutter S."/>
            <person name="Squares R."/>
            <person name="Squares S."/>
            <person name="Woodward J."/>
            <person name="Parkhill J."/>
            <person name="Temple L.M."/>
        </authorList>
    </citation>
    <scope>NUCLEOTIDE SEQUENCE [LARGE SCALE GENOMIC DNA]</scope>
    <source>
        <strain evidence="4 5">197N</strain>
    </source>
</reference>
<dbReference type="AlphaFoldDB" id="Q2KZ30"/>
<dbReference type="Pfam" id="PF04166">
    <property type="entry name" value="PdxA"/>
    <property type="match status" value="1"/>
</dbReference>
<dbReference type="GO" id="GO:0050570">
    <property type="term" value="F:4-hydroxythreonine-4-phosphate dehydrogenase activity"/>
    <property type="evidence" value="ECO:0007669"/>
    <property type="project" value="UniProtKB-EC"/>
</dbReference>
<keyword evidence="1" id="KW-0479">Metal-binding</keyword>
<evidence type="ECO:0000256" key="3">
    <source>
        <dbReference type="ARBA" id="ARBA00023027"/>
    </source>
</evidence>
<dbReference type="KEGG" id="bav:BAV2168"/>
<dbReference type="Gene3D" id="3.40.718.10">
    <property type="entry name" value="Isopropylmalate Dehydrogenase"/>
    <property type="match status" value="1"/>
</dbReference>
<dbReference type="GO" id="GO:0051287">
    <property type="term" value="F:NAD binding"/>
    <property type="evidence" value="ECO:0007669"/>
    <property type="project" value="InterPro"/>
</dbReference>
<organism evidence="4 5">
    <name type="scientific">Bordetella avium (strain 197N)</name>
    <dbReference type="NCBI Taxonomy" id="360910"/>
    <lineage>
        <taxon>Bacteria</taxon>
        <taxon>Pseudomonadati</taxon>
        <taxon>Pseudomonadota</taxon>
        <taxon>Betaproteobacteria</taxon>
        <taxon>Burkholderiales</taxon>
        <taxon>Alcaligenaceae</taxon>
        <taxon>Bordetella</taxon>
    </lineage>
</organism>
<evidence type="ECO:0000256" key="1">
    <source>
        <dbReference type="ARBA" id="ARBA00022723"/>
    </source>
</evidence>
<dbReference type="eggNOG" id="COG1995">
    <property type="taxonomic scope" value="Bacteria"/>
</dbReference>
<dbReference type="EC" id="1.1.1.262" evidence="4"/>
<dbReference type="GeneID" id="92934771"/>
<evidence type="ECO:0000313" key="5">
    <source>
        <dbReference type="Proteomes" id="UP000001977"/>
    </source>
</evidence>
<accession>Q2KZ30</accession>
<dbReference type="HOGENOM" id="CLU_040168_1_0_4"/>